<proteinExistence type="predicted"/>
<dbReference type="EMBL" id="LR215039">
    <property type="protein sequence ID" value="VEU75952.1"/>
    <property type="molecule type" value="Genomic_DNA"/>
</dbReference>
<sequence>MSNQRQTNLVKSQATNVDNKSIKVQNELTNLKVFVLFYYGEYTFYLNKWTASKDRVKMPFEYEIQNKDSAYNQIIDTSNLMVMHTEEFDLLYDKINH</sequence>
<protein>
    <submittedName>
        <fullName evidence="1">Uncharacterized protein</fullName>
    </submittedName>
</protein>
<reference evidence="1 2" key="1">
    <citation type="submission" date="2019-01" db="EMBL/GenBank/DDBJ databases">
        <authorList>
            <consortium name="Pathogen Informatics"/>
        </authorList>
    </citation>
    <scope>NUCLEOTIDE SEQUENCE [LARGE SCALE GENOMIC DNA]</scope>
    <source>
        <strain evidence="1 2">NCTC10179</strain>
    </source>
</reference>
<gene>
    <name evidence="1" type="ORF">NCTC10179_00109</name>
</gene>
<dbReference type="OrthoDB" id="402919at2"/>
<dbReference type="KEGG" id="mcou:NCTC10179_00109"/>
<name>A0A449B5U8_9BACT</name>
<dbReference type="RefSeq" id="WP_129693735.1">
    <property type="nucleotide sequence ID" value="NZ_LR215039.1"/>
</dbReference>
<evidence type="ECO:0000313" key="2">
    <source>
        <dbReference type="Proteomes" id="UP000289497"/>
    </source>
</evidence>
<evidence type="ECO:0000313" key="1">
    <source>
        <dbReference type="EMBL" id="VEU75952.1"/>
    </source>
</evidence>
<organism evidence="1 2">
    <name type="scientific">Mycoplasmopsis columboralis</name>
    <dbReference type="NCBI Taxonomy" id="171282"/>
    <lineage>
        <taxon>Bacteria</taxon>
        <taxon>Bacillati</taxon>
        <taxon>Mycoplasmatota</taxon>
        <taxon>Mycoplasmoidales</taxon>
        <taxon>Metamycoplasmataceae</taxon>
        <taxon>Mycoplasmopsis</taxon>
    </lineage>
</organism>
<accession>A0A449B5U8</accession>
<keyword evidence="2" id="KW-1185">Reference proteome</keyword>
<dbReference type="AlphaFoldDB" id="A0A449B5U8"/>
<dbReference type="Proteomes" id="UP000289497">
    <property type="component" value="Chromosome"/>
</dbReference>